<organism evidence="1 2">
    <name type="scientific">Massilia litorea</name>
    <dbReference type="NCBI Taxonomy" id="2769491"/>
    <lineage>
        <taxon>Bacteria</taxon>
        <taxon>Pseudomonadati</taxon>
        <taxon>Pseudomonadota</taxon>
        <taxon>Betaproteobacteria</taxon>
        <taxon>Burkholderiales</taxon>
        <taxon>Oxalobacteraceae</taxon>
        <taxon>Telluria group</taxon>
        <taxon>Massilia</taxon>
    </lineage>
</organism>
<protein>
    <submittedName>
        <fullName evidence="1">Uncharacterized protein</fullName>
    </submittedName>
</protein>
<accession>A0A7L9U3Z8</accession>
<dbReference type="Proteomes" id="UP000593875">
    <property type="component" value="Chromosome"/>
</dbReference>
<proteinExistence type="predicted"/>
<sequence length="77" mass="8264">MEGSLRRFLRLAVEAAQCGIAEASSELLTLKLERLNTLTHATFQRALRSNPTAINGYLLVLGWQAALLGLAPISKGG</sequence>
<name>A0A7L9U3Z8_9BURK</name>
<dbReference type="EMBL" id="CP062941">
    <property type="protein sequence ID" value="QOL49728.1"/>
    <property type="molecule type" value="Genomic_DNA"/>
</dbReference>
<gene>
    <name evidence="1" type="ORF">LPB04_23125</name>
</gene>
<evidence type="ECO:0000313" key="1">
    <source>
        <dbReference type="EMBL" id="QOL49728.1"/>
    </source>
</evidence>
<dbReference type="AlphaFoldDB" id="A0A7L9U3Z8"/>
<keyword evidence="2" id="KW-1185">Reference proteome</keyword>
<dbReference type="KEGG" id="mlir:LPB04_23125"/>
<reference evidence="1 2" key="1">
    <citation type="submission" date="2020-10" db="EMBL/GenBank/DDBJ databases">
        <title>Genome sequencing of Massilia sp. LPB0304.</title>
        <authorList>
            <person name="Kim J."/>
        </authorList>
    </citation>
    <scope>NUCLEOTIDE SEQUENCE [LARGE SCALE GENOMIC DNA]</scope>
    <source>
        <strain evidence="1 2">LPB0304</strain>
    </source>
</reference>
<dbReference type="RefSeq" id="WP_193686762.1">
    <property type="nucleotide sequence ID" value="NZ_CP062941.1"/>
</dbReference>
<evidence type="ECO:0000313" key="2">
    <source>
        <dbReference type="Proteomes" id="UP000593875"/>
    </source>
</evidence>